<protein>
    <submittedName>
        <fullName evidence="5">Uncharacterized protein LOC104610197 isoform X1</fullName>
    </submittedName>
</protein>
<dbReference type="Pfam" id="PF20705">
    <property type="entry name" value="DUF6821"/>
    <property type="match status" value="1"/>
</dbReference>
<sequence length="359" mass="39938">MEAIGEFQDWEVLQNTDTRSVNPFDSIEDSRDLTVIEGDSEGLIRSDYFTLDSERRYSRTVREGDLHEEGSVESDNPSWVDPSSEPRFGDDVGKDVSFQGIALERSNSGEFWSDSSSDRSVSQRFSNLEEKNELGCGYDAKNEVASEKLGEIEVTNNDSVKFWSVSDAEGKGHLKVGDVGGEIKMDVSEYEARRDEPEFSAEVEGANGSELAGAMAVDGGKSLDSAGFVEAEGSNVMERTGNVSIEEVKSGEGEKKRMVWWKLPLELLKFCVFRVSPVWSFSVAAAVVGFVILRRRLYRMKRKSRSITLNVTVEDKKVSQFMSRAARLNEAFSVVRRVPIIRPSPPMGGVTPWPVMGLR</sequence>
<dbReference type="InParanoid" id="A0A1U8B2Q3"/>
<dbReference type="OMA" id="KRVVWWK"/>
<feature type="transmembrane region" description="Helical" evidence="2">
    <location>
        <begin position="272"/>
        <end position="293"/>
    </location>
</feature>
<accession>A0A1U8B2Q3</accession>
<evidence type="ECO:0000259" key="3">
    <source>
        <dbReference type="Pfam" id="PF20705"/>
    </source>
</evidence>
<dbReference type="STRING" id="4432.A0A1U8B2Q3"/>
<keyword evidence="2" id="KW-0812">Transmembrane</keyword>
<keyword evidence="2" id="KW-1133">Transmembrane helix</keyword>
<dbReference type="eggNOG" id="ENOG502QR2C">
    <property type="taxonomic scope" value="Eukaryota"/>
</dbReference>
<evidence type="ECO:0000256" key="1">
    <source>
        <dbReference type="SAM" id="MobiDB-lite"/>
    </source>
</evidence>
<dbReference type="PANTHER" id="PTHR33646:SF6">
    <property type="entry name" value="TRANSMEMBRANE PROTEIN"/>
    <property type="match status" value="1"/>
</dbReference>
<evidence type="ECO:0000313" key="5">
    <source>
        <dbReference type="RefSeq" id="XP_010275015.1"/>
    </source>
</evidence>
<dbReference type="InterPro" id="IPR049224">
    <property type="entry name" value="DUF6821"/>
</dbReference>
<dbReference type="InterPro" id="IPR045883">
    <property type="entry name" value="At4g13530-like"/>
</dbReference>
<organism evidence="4 5">
    <name type="scientific">Nelumbo nucifera</name>
    <name type="common">Sacred lotus</name>
    <dbReference type="NCBI Taxonomy" id="4432"/>
    <lineage>
        <taxon>Eukaryota</taxon>
        <taxon>Viridiplantae</taxon>
        <taxon>Streptophyta</taxon>
        <taxon>Embryophyta</taxon>
        <taxon>Tracheophyta</taxon>
        <taxon>Spermatophyta</taxon>
        <taxon>Magnoliopsida</taxon>
        <taxon>Proteales</taxon>
        <taxon>Nelumbonaceae</taxon>
        <taxon>Nelumbo</taxon>
    </lineage>
</organism>
<feature type="compositionally biased region" description="Basic and acidic residues" evidence="1">
    <location>
        <begin position="60"/>
        <end position="70"/>
    </location>
</feature>
<dbReference type="KEGG" id="nnu:104610197"/>
<dbReference type="AlphaFoldDB" id="A0A1U8B2Q3"/>
<keyword evidence="2" id="KW-0472">Membrane</keyword>
<dbReference type="Proteomes" id="UP000189703">
    <property type="component" value="Unplaced"/>
</dbReference>
<reference evidence="5" key="1">
    <citation type="submission" date="2025-08" db="UniProtKB">
        <authorList>
            <consortium name="RefSeq"/>
        </authorList>
    </citation>
    <scope>IDENTIFICATION</scope>
</reference>
<gene>
    <name evidence="5" type="primary">LOC104610197</name>
</gene>
<evidence type="ECO:0000313" key="4">
    <source>
        <dbReference type="Proteomes" id="UP000189703"/>
    </source>
</evidence>
<feature type="domain" description="DUF6821" evidence="3">
    <location>
        <begin position="246"/>
        <end position="349"/>
    </location>
</feature>
<evidence type="ECO:0000256" key="2">
    <source>
        <dbReference type="SAM" id="Phobius"/>
    </source>
</evidence>
<proteinExistence type="predicted"/>
<dbReference type="RefSeq" id="XP_010275015.1">
    <property type="nucleotide sequence ID" value="XM_010276713.2"/>
</dbReference>
<feature type="region of interest" description="Disordered" evidence="1">
    <location>
        <begin position="60"/>
        <end position="92"/>
    </location>
</feature>
<dbReference type="GeneID" id="104610197"/>
<keyword evidence="4" id="KW-1185">Reference proteome</keyword>
<dbReference type="PANTHER" id="PTHR33646">
    <property type="entry name" value="GB|AAF00631.1"/>
    <property type="match status" value="1"/>
</dbReference>
<dbReference type="FunCoup" id="A0A1U8B2Q3">
    <property type="interactions" value="1639"/>
</dbReference>
<dbReference type="OrthoDB" id="1931521at2759"/>
<name>A0A1U8B2Q3_NELNU</name>